<dbReference type="InterPro" id="IPR050511">
    <property type="entry name" value="AMPK_gamma/SDS23_families"/>
</dbReference>
<dbReference type="SUPFAM" id="SSF54631">
    <property type="entry name" value="CBS-domain pair"/>
    <property type="match status" value="1"/>
</dbReference>
<feature type="domain" description="CBS" evidence="4">
    <location>
        <begin position="64"/>
        <end position="122"/>
    </location>
</feature>
<dbReference type="Gene3D" id="3.10.580.10">
    <property type="entry name" value="CBS-domain"/>
    <property type="match status" value="1"/>
</dbReference>
<feature type="domain" description="CBS" evidence="4">
    <location>
        <begin position="144"/>
        <end position="202"/>
    </location>
</feature>
<keyword evidence="1" id="KW-0677">Repeat</keyword>
<evidence type="ECO:0000313" key="5">
    <source>
        <dbReference type="EMBL" id="KAK4780830.1"/>
    </source>
</evidence>
<dbReference type="PROSITE" id="PS51371">
    <property type="entry name" value="CBS"/>
    <property type="match status" value="2"/>
</dbReference>
<dbReference type="InterPro" id="IPR046342">
    <property type="entry name" value="CBS_dom_sf"/>
</dbReference>
<evidence type="ECO:0000256" key="3">
    <source>
        <dbReference type="PROSITE-ProRule" id="PRU00703"/>
    </source>
</evidence>
<dbReference type="CDD" id="cd02205">
    <property type="entry name" value="CBS_pair_SF"/>
    <property type="match status" value="1"/>
</dbReference>
<reference evidence="5 6" key="1">
    <citation type="journal article" date="2023" name="Hortic Res">
        <title>Pangenome of water caltrop reveals structural variations and asymmetric subgenome divergence after allopolyploidization.</title>
        <authorList>
            <person name="Zhang X."/>
            <person name="Chen Y."/>
            <person name="Wang L."/>
            <person name="Yuan Y."/>
            <person name="Fang M."/>
            <person name="Shi L."/>
            <person name="Lu R."/>
            <person name="Comes H.P."/>
            <person name="Ma Y."/>
            <person name="Chen Y."/>
            <person name="Huang G."/>
            <person name="Zhou Y."/>
            <person name="Zheng Z."/>
            <person name="Qiu Y."/>
        </authorList>
    </citation>
    <scope>NUCLEOTIDE SEQUENCE [LARGE SCALE GENOMIC DNA]</scope>
    <source>
        <tissue evidence="5">Roots</tissue>
    </source>
</reference>
<dbReference type="InterPro" id="IPR000644">
    <property type="entry name" value="CBS_dom"/>
</dbReference>
<dbReference type="PANTHER" id="PTHR13780:SF47">
    <property type="entry name" value="SNF1-RELATED PROTEIN KINASE REGULATORY SUBUNIT GAMMA-1-LIKE"/>
    <property type="match status" value="1"/>
</dbReference>
<evidence type="ECO:0000256" key="1">
    <source>
        <dbReference type="ARBA" id="ARBA00022737"/>
    </source>
</evidence>
<dbReference type="Pfam" id="PF00571">
    <property type="entry name" value="CBS"/>
    <property type="match status" value="2"/>
</dbReference>
<keyword evidence="6" id="KW-1185">Reference proteome</keyword>
<dbReference type="Proteomes" id="UP001345219">
    <property type="component" value="Chromosome 13"/>
</dbReference>
<dbReference type="AlphaFoldDB" id="A0AAN7QYG9"/>
<accession>A0AAN7QYG9</accession>
<protein>
    <recommendedName>
        <fullName evidence="4">CBS domain-containing protein</fullName>
    </recommendedName>
</protein>
<evidence type="ECO:0000259" key="4">
    <source>
        <dbReference type="PROSITE" id="PS51371"/>
    </source>
</evidence>
<dbReference type="EMBL" id="JAXIOK010000001">
    <property type="protein sequence ID" value="KAK4780830.1"/>
    <property type="molecule type" value="Genomic_DNA"/>
</dbReference>
<name>A0AAN7QYG9_9MYRT</name>
<comment type="caution">
    <text evidence="5">The sequence shown here is derived from an EMBL/GenBank/DDBJ whole genome shotgun (WGS) entry which is preliminary data.</text>
</comment>
<keyword evidence="2 3" id="KW-0129">CBS domain</keyword>
<dbReference type="SMART" id="SM00116">
    <property type="entry name" value="CBS"/>
    <property type="match status" value="2"/>
</dbReference>
<proteinExistence type="predicted"/>
<evidence type="ECO:0000256" key="2">
    <source>
        <dbReference type="ARBA" id="ARBA00023122"/>
    </source>
</evidence>
<evidence type="ECO:0000313" key="6">
    <source>
        <dbReference type="Proteomes" id="UP001345219"/>
    </source>
</evidence>
<organism evidence="5 6">
    <name type="scientific">Trapa incisa</name>
    <dbReference type="NCBI Taxonomy" id="236973"/>
    <lineage>
        <taxon>Eukaryota</taxon>
        <taxon>Viridiplantae</taxon>
        <taxon>Streptophyta</taxon>
        <taxon>Embryophyta</taxon>
        <taxon>Tracheophyta</taxon>
        <taxon>Spermatophyta</taxon>
        <taxon>Magnoliopsida</taxon>
        <taxon>eudicotyledons</taxon>
        <taxon>Gunneridae</taxon>
        <taxon>Pentapetalae</taxon>
        <taxon>rosids</taxon>
        <taxon>malvids</taxon>
        <taxon>Myrtales</taxon>
        <taxon>Lythraceae</taxon>
        <taxon>Trapa</taxon>
    </lineage>
</organism>
<dbReference type="PANTHER" id="PTHR13780">
    <property type="entry name" value="AMP-ACTIVATED PROTEIN KINASE, GAMMA REGULATORY SUBUNIT"/>
    <property type="match status" value="1"/>
</dbReference>
<gene>
    <name evidence="5" type="ORF">SAY87_016936</name>
</gene>
<sequence length="224" mass="25230">MLSVLLLLSKYRLRNVPVIEPGQPDLKNFITQSAIVHGLEGCKGRDWFDDIASRPISDLGLPFNSPDEVISVRSDELILEAFKRMKDNQIGGLPVVVSGTKKIVGNISIRDIRHLLLKPDLFTNFRQLTVVDFMNRIMETTQEMGKVVPPLTCLQDTTMGTLIQTLASKSVHRIYVVSTEDEITGVITLRDVISCFIFEPPSYFEDYLGFSVKEMLITRRGDAK</sequence>